<evidence type="ECO:0000256" key="4">
    <source>
        <dbReference type="ARBA" id="ARBA00022989"/>
    </source>
</evidence>
<evidence type="ECO:0000256" key="5">
    <source>
        <dbReference type="ARBA" id="ARBA00023136"/>
    </source>
</evidence>
<dbReference type="InterPro" id="IPR003020">
    <property type="entry name" value="HCO3_transpt_euk"/>
</dbReference>
<feature type="transmembrane region" description="Helical" evidence="6">
    <location>
        <begin position="551"/>
        <end position="578"/>
    </location>
</feature>
<comment type="similarity">
    <text evidence="2">Belongs to the anion exchanger (TC 2.A.31.3) family.</text>
</comment>
<evidence type="ECO:0000256" key="6">
    <source>
        <dbReference type="SAM" id="Phobius"/>
    </source>
</evidence>
<feature type="domain" description="Bicarbonate transporter-like transmembrane" evidence="7">
    <location>
        <begin position="458"/>
        <end position="600"/>
    </location>
</feature>
<dbReference type="Pfam" id="PF00955">
    <property type="entry name" value="HCO3_cotransp"/>
    <property type="match status" value="3"/>
</dbReference>
<evidence type="ECO:0000256" key="2">
    <source>
        <dbReference type="ARBA" id="ARBA00006262"/>
    </source>
</evidence>
<protein>
    <recommendedName>
        <fullName evidence="7">Bicarbonate transporter-like transmembrane domain-containing protein</fullName>
    </recommendedName>
</protein>
<proteinExistence type="inferred from homology"/>
<dbReference type="PANTHER" id="PTHR11453:SF82">
    <property type="entry name" value="BORON TRANSPORTER 1"/>
    <property type="match status" value="1"/>
</dbReference>
<feature type="transmembrane region" description="Helical" evidence="6">
    <location>
        <begin position="124"/>
        <end position="146"/>
    </location>
</feature>
<feature type="transmembrane region" description="Helical" evidence="6">
    <location>
        <begin position="158"/>
        <end position="176"/>
    </location>
</feature>
<dbReference type="Proteomes" id="UP001497512">
    <property type="component" value="Chromosome 4"/>
</dbReference>
<feature type="transmembrane region" description="Helical" evidence="6">
    <location>
        <begin position="36"/>
        <end position="53"/>
    </location>
</feature>
<gene>
    <name evidence="8" type="ORF">CSSPTR1EN2_LOCUS17077</name>
</gene>
<organism evidence="8 9">
    <name type="scientific">Sphagnum troendelagicum</name>
    <dbReference type="NCBI Taxonomy" id="128251"/>
    <lineage>
        <taxon>Eukaryota</taxon>
        <taxon>Viridiplantae</taxon>
        <taxon>Streptophyta</taxon>
        <taxon>Embryophyta</taxon>
        <taxon>Bryophyta</taxon>
        <taxon>Sphagnophytina</taxon>
        <taxon>Sphagnopsida</taxon>
        <taxon>Sphagnales</taxon>
        <taxon>Sphagnaceae</taxon>
        <taxon>Sphagnum</taxon>
    </lineage>
</organism>
<evidence type="ECO:0000313" key="9">
    <source>
        <dbReference type="Proteomes" id="UP001497512"/>
    </source>
</evidence>
<keyword evidence="9" id="KW-1185">Reference proteome</keyword>
<feature type="domain" description="Bicarbonate transporter-like transmembrane" evidence="7">
    <location>
        <begin position="8"/>
        <end position="181"/>
    </location>
</feature>
<feature type="domain" description="Bicarbonate transporter-like transmembrane" evidence="7">
    <location>
        <begin position="202"/>
        <end position="374"/>
    </location>
</feature>
<evidence type="ECO:0000259" key="7">
    <source>
        <dbReference type="Pfam" id="PF00955"/>
    </source>
</evidence>
<dbReference type="EMBL" id="OZ019896">
    <property type="protein sequence ID" value="CAK9223929.1"/>
    <property type="molecule type" value="Genomic_DNA"/>
</dbReference>
<keyword evidence="4 6" id="KW-1133">Transmembrane helix</keyword>
<evidence type="ECO:0000313" key="8">
    <source>
        <dbReference type="EMBL" id="CAK9223929.1"/>
    </source>
</evidence>
<dbReference type="PANTHER" id="PTHR11453">
    <property type="entry name" value="ANION EXCHANGE PROTEIN"/>
    <property type="match status" value="1"/>
</dbReference>
<name>A0ABP0UKP2_9BRYO</name>
<dbReference type="InterPro" id="IPR011531">
    <property type="entry name" value="HCO3_transpt-like_TM_dom"/>
</dbReference>
<keyword evidence="3 6" id="KW-0812">Transmembrane</keyword>
<feature type="transmembrane region" description="Helical" evidence="6">
    <location>
        <begin position="65"/>
        <end position="85"/>
    </location>
</feature>
<dbReference type="Gene3D" id="1.10.287.570">
    <property type="entry name" value="Helical hairpin bin"/>
    <property type="match status" value="1"/>
</dbReference>
<evidence type="ECO:0000256" key="3">
    <source>
        <dbReference type="ARBA" id="ARBA00022692"/>
    </source>
</evidence>
<keyword evidence="5 6" id="KW-0472">Membrane</keyword>
<feature type="transmembrane region" description="Helical" evidence="6">
    <location>
        <begin position="196"/>
        <end position="216"/>
    </location>
</feature>
<sequence>MAKMFHPLKGIKRDVNARFACYQQDWIGGLNSGYRILAPTAYIFFASALPVITFGEQLDRDTNGLITAVQTLVSTSICGIIQSILGGQPLLIVGVSEPTSLMYTFMFNFAKQRSQLGPALFLPWAGWVCVWSALLLFLLSILGACSFINRFTRLAGELFGLLIAVLFIEQAIEGIIMEFQVPKQEVRTLEQFQFPWRFSNGMFGLVLTFGLLWSALRTRTARSWRYGSGSFRRFTADYGVPLMVLVWTGISYAPSRSVPDGIPRRLSSPDPWASKATGNWTIIKDMKSVPFLYILGAFVPATMIAVLYYFDHNVSAQLAQQKEFNLRKPSAFHYDLLLLGMMVLVCGLLGIPPSHGVIPQSPMHTKSLATLKKELVRSKLVKRSLVGLKHKMPLSQLYSDLQQEYQQSESPLGSPATPRAFKELQFNVSHDAINENLQSVVAQKLFDPERDIEPLLPVEVKEQRLSNLMQSLMVGACVGAMPLIKKIPTAVLSGYFAYMAIESLPGNQFWERLCLLFTSPSQRYKVLEENHLKFVETVPFKLVAAFTVFQLVYLLACFGITWIPIAGVLFPVLIMLLIPVRQYILPNFLNNQYLQELDAAEYEEAPALPHSTVLMEAEAQGLGTMQAIDEEFVGADALDQALTRSRGEVIH</sequence>
<reference evidence="8" key="1">
    <citation type="submission" date="2024-02" db="EMBL/GenBank/DDBJ databases">
        <authorList>
            <consortium name="ELIXIR-Norway"/>
            <consortium name="Elixir Norway"/>
        </authorList>
    </citation>
    <scope>NUCLEOTIDE SEQUENCE</scope>
</reference>
<feature type="transmembrane region" description="Helical" evidence="6">
    <location>
        <begin position="331"/>
        <end position="351"/>
    </location>
</feature>
<feature type="transmembrane region" description="Helical" evidence="6">
    <location>
        <begin position="291"/>
        <end position="310"/>
    </location>
</feature>
<accession>A0ABP0UKP2</accession>
<evidence type="ECO:0000256" key="1">
    <source>
        <dbReference type="ARBA" id="ARBA00004141"/>
    </source>
</evidence>
<comment type="subcellular location">
    <subcellularLocation>
        <location evidence="1">Membrane</location>
        <topology evidence="1">Multi-pass membrane protein</topology>
    </subcellularLocation>
</comment>